<sequence length="97" mass="11022">MAEILEKMITADVIVMATSVYFYTMDAQMKTLIDRTVFSYSFFTLLHHSLISINKSRGGSFKNGLMLSSYTPLFIDSGKYLSINDFRIEKSRLCAVS</sequence>
<accession>A0A2U3KA13</accession>
<dbReference type="Gene3D" id="3.40.50.360">
    <property type="match status" value="1"/>
</dbReference>
<dbReference type="Pfam" id="PF03358">
    <property type="entry name" value="FMN_red"/>
    <property type="match status" value="1"/>
</dbReference>
<name>A0A2U3KA13_9FIRM</name>
<dbReference type="InterPro" id="IPR005025">
    <property type="entry name" value="FMN_Rdtase-like_dom"/>
</dbReference>
<reference evidence="3" key="1">
    <citation type="submission" date="2018-02" db="EMBL/GenBank/DDBJ databases">
        <authorList>
            <person name="Hausmann B."/>
        </authorList>
    </citation>
    <scope>NUCLEOTIDE SEQUENCE [LARGE SCALE GENOMIC DNA]</scope>
    <source>
        <strain evidence="3">Peat soil MAG SbF1</strain>
    </source>
</reference>
<protein>
    <recommendedName>
        <fullName evidence="1">NADPH-dependent FMN reductase-like domain-containing protein</fullName>
    </recommendedName>
</protein>
<proteinExistence type="predicted"/>
<feature type="domain" description="NADPH-dependent FMN reductase-like" evidence="1">
    <location>
        <begin position="2"/>
        <end position="38"/>
    </location>
</feature>
<dbReference type="Proteomes" id="UP000238916">
    <property type="component" value="Unassembled WGS sequence"/>
</dbReference>
<evidence type="ECO:0000313" key="3">
    <source>
        <dbReference type="Proteomes" id="UP000238916"/>
    </source>
</evidence>
<evidence type="ECO:0000259" key="1">
    <source>
        <dbReference type="Pfam" id="PF03358"/>
    </source>
</evidence>
<organism evidence="2 3">
    <name type="scientific">Candidatus Desulfosporosinus infrequens</name>
    <dbReference type="NCBI Taxonomy" id="2043169"/>
    <lineage>
        <taxon>Bacteria</taxon>
        <taxon>Bacillati</taxon>
        <taxon>Bacillota</taxon>
        <taxon>Clostridia</taxon>
        <taxon>Eubacteriales</taxon>
        <taxon>Desulfitobacteriaceae</taxon>
        <taxon>Desulfosporosinus</taxon>
    </lineage>
</organism>
<dbReference type="InterPro" id="IPR029039">
    <property type="entry name" value="Flavoprotein-like_sf"/>
</dbReference>
<dbReference type="AlphaFoldDB" id="A0A2U3KA13"/>
<dbReference type="EMBL" id="OMOF01000071">
    <property type="protein sequence ID" value="SPF36486.1"/>
    <property type="molecule type" value="Genomic_DNA"/>
</dbReference>
<dbReference type="GO" id="GO:0016491">
    <property type="term" value="F:oxidoreductase activity"/>
    <property type="evidence" value="ECO:0007669"/>
    <property type="project" value="InterPro"/>
</dbReference>
<gene>
    <name evidence="2" type="ORF">SBF1_1620024</name>
</gene>
<evidence type="ECO:0000313" key="2">
    <source>
        <dbReference type="EMBL" id="SPF36486.1"/>
    </source>
</evidence>
<dbReference type="SUPFAM" id="SSF52218">
    <property type="entry name" value="Flavoproteins"/>
    <property type="match status" value="1"/>
</dbReference>